<dbReference type="Pfam" id="PF01103">
    <property type="entry name" value="Omp85"/>
    <property type="match status" value="1"/>
</dbReference>
<dbReference type="AlphaFoldDB" id="A0A6M4H7H1"/>
<feature type="chain" id="PRO_5026749695" description="Bacterial surface antigen (D15) domain-containing protein" evidence="3">
    <location>
        <begin position="22"/>
        <end position="377"/>
    </location>
</feature>
<dbReference type="GO" id="GO:0019867">
    <property type="term" value="C:outer membrane"/>
    <property type="evidence" value="ECO:0007669"/>
    <property type="project" value="InterPro"/>
</dbReference>
<dbReference type="InParanoid" id="A0A6M4H7H1"/>
<keyword evidence="2" id="KW-0472">Membrane</keyword>
<dbReference type="KEGG" id="upl:DSM104440_01120"/>
<dbReference type="Proteomes" id="UP000503096">
    <property type="component" value="Chromosome"/>
</dbReference>
<keyword evidence="6" id="KW-1185">Reference proteome</keyword>
<name>A0A6M4H7H1_9PROT</name>
<dbReference type="EMBL" id="CP053073">
    <property type="protein sequence ID" value="QJR14324.1"/>
    <property type="molecule type" value="Genomic_DNA"/>
</dbReference>
<gene>
    <name evidence="5" type="ORF">DSM104440_01120</name>
</gene>
<protein>
    <recommendedName>
        <fullName evidence="4">Bacterial surface antigen (D15) domain-containing protein</fullName>
    </recommendedName>
</protein>
<dbReference type="InterPro" id="IPR000184">
    <property type="entry name" value="Bac_surfAg_D15"/>
</dbReference>
<evidence type="ECO:0000313" key="6">
    <source>
        <dbReference type="Proteomes" id="UP000503096"/>
    </source>
</evidence>
<proteinExistence type="predicted"/>
<dbReference type="RefSeq" id="WP_171161091.1">
    <property type="nucleotide sequence ID" value="NZ_CP053073.1"/>
</dbReference>
<evidence type="ECO:0000256" key="1">
    <source>
        <dbReference type="ARBA" id="ARBA00004370"/>
    </source>
</evidence>
<organism evidence="5 6">
    <name type="scientific">Usitatibacter palustris</name>
    <dbReference type="NCBI Taxonomy" id="2732487"/>
    <lineage>
        <taxon>Bacteria</taxon>
        <taxon>Pseudomonadati</taxon>
        <taxon>Pseudomonadota</taxon>
        <taxon>Betaproteobacteria</taxon>
        <taxon>Nitrosomonadales</taxon>
        <taxon>Usitatibacteraceae</taxon>
        <taxon>Usitatibacter</taxon>
    </lineage>
</organism>
<evidence type="ECO:0000256" key="2">
    <source>
        <dbReference type="ARBA" id="ARBA00023136"/>
    </source>
</evidence>
<feature type="domain" description="Bacterial surface antigen (D15)" evidence="4">
    <location>
        <begin position="198"/>
        <end position="278"/>
    </location>
</feature>
<evidence type="ECO:0000313" key="5">
    <source>
        <dbReference type="EMBL" id="QJR14324.1"/>
    </source>
</evidence>
<sequence length="377" mass="41519">MPHLLPKVALAAACFAAPAFAADEKRSIFIDPDDGYFDGSEWLIDRKGFLPVPIIITEPAVGYGGGVALLFIRESIREVTKGATPGHVTPPDIFGGMVFGTENGTKGYGGGGMFSFADDRWRYRGGVAKVDVNLDFYGIGGKDRALGYNLDGIMSMQQVLYRLGESSNFIALRWIYLDLKNRFNLASEAAELPAFSRAETSSGVGLSFEHDSRDNIFTPNSGWTGTFDTTFYSPDVGSDHTYQAYRGKIFAYFPIEKKFVIGARIDGRAARGDVPFYQLPFIDMRGIPAARYQDENTGVLETEVRWNVTPRWSLVGFIGASRAWGKDTNFKDAGTAVAKGVGFRYLIARRLGLYIGMDVARGPEDDAFYIQVGNAWR</sequence>
<comment type="subcellular location">
    <subcellularLocation>
        <location evidence="1">Membrane</location>
    </subcellularLocation>
</comment>
<evidence type="ECO:0000256" key="3">
    <source>
        <dbReference type="SAM" id="SignalP"/>
    </source>
</evidence>
<keyword evidence="3" id="KW-0732">Signal</keyword>
<accession>A0A6M4H7H1</accession>
<feature type="signal peptide" evidence="3">
    <location>
        <begin position="1"/>
        <end position="21"/>
    </location>
</feature>
<evidence type="ECO:0000259" key="4">
    <source>
        <dbReference type="Pfam" id="PF01103"/>
    </source>
</evidence>
<dbReference type="Gene3D" id="2.40.160.50">
    <property type="entry name" value="membrane protein fhac: a member of the omp85/tpsb transporter family"/>
    <property type="match status" value="1"/>
</dbReference>
<reference evidence="5 6" key="1">
    <citation type="submission" date="2020-04" db="EMBL/GenBank/DDBJ databases">
        <title>Usitatibacter rugosus gen. nov., sp. nov. and Usitatibacter palustris sp. nov., novel members of Usitatibacteraceae fam. nov. within the order Nitrosomonadales isolated from soil.</title>
        <authorList>
            <person name="Huber K.J."/>
            <person name="Neumann-Schaal M."/>
            <person name="Geppert A."/>
            <person name="Luckner M."/>
            <person name="Wanner G."/>
            <person name="Overmann J."/>
        </authorList>
    </citation>
    <scope>NUCLEOTIDE SEQUENCE [LARGE SCALE GENOMIC DNA]</scope>
    <source>
        <strain evidence="5 6">Swamp67</strain>
    </source>
</reference>